<dbReference type="Proteomes" id="UP000725002">
    <property type="component" value="Unassembled WGS sequence"/>
</dbReference>
<evidence type="ECO:0000313" key="11">
    <source>
        <dbReference type="Proteomes" id="UP000725002"/>
    </source>
</evidence>
<dbReference type="EMBL" id="JADILV010000036">
    <property type="protein sequence ID" value="MBO8483478.1"/>
    <property type="molecule type" value="Genomic_DNA"/>
</dbReference>
<accession>A0A940DRB8</accession>
<feature type="chain" id="PRO_5038205094" description="Mannan endo-1,4-beta-mannosidase" evidence="4">
    <location>
        <begin position="23"/>
        <end position="368"/>
    </location>
</feature>
<keyword evidence="4" id="KW-0119">Carbohydrate metabolism</keyword>
<evidence type="ECO:0000256" key="1">
    <source>
        <dbReference type="ARBA" id="ARBA00007754"/>
    </source>
</evidence>
<keyword evidence="2 4" id="KW-0378">Hydrolase</keyword>
<feature type="signal peptide" evidence="4">
    <location>
        <begin position="1"/>
        <end position="22"/>
    </location>
</feature>
<dbReference type="PROSITE" id="PS51764">
    <property type="entry name" value="GH26"/>
    <property type="match status" value="1"/>
</dbReference>
<dbReference type="PANTHER" id="PTHR40079:SF4">
    <property type="entry name" value="GH26 DOMAIN-CONTAINING PROTEIN-RELATED"/>
    <property type="match status" value="1"/>
</dbReference>
<feature type="active site" description="Proton donor" evidence="5 8">
    <location>
        <position position="191"/>
    </location>
</feature>
<evidence type="ECO:0000256" key="8">
    <source>
        <dbReference type="PROSITE-ProRule" id="PRU01100"/>
    </source>
</evidence>
<reference evidence="10" key="2">
    <citation type="journal article" date="2021" name="PeerJ">
        <title>Extensive microbial diversity within the chicken gut microbiome revealed by metagenomics and culture.</title>
        <authorList>
            <person name="Gilroy R."/>
            <person name="Ravi A."/>
            <person name="Getino M."/>
            <person name="Pursley I."/>
            <person name="Horton D.L."/>
            <person name="Alikhan N.F."/>
            <person name="Baker D."/>
            <person name="Gharbi K."/>
            <person name="Hall N."/>
            <person name="Watson M."/>
            <person name="Adriaenssens E.M."/>
            <person name="Foster-Nyarko E."/>
            <person name="Jarju S."/>
            <person name="Secka A."/>
            <person name="Antonio M."/>
            <person name="Oren A."/>
            <person name="Chaudhuri R.R."/>
            <person name="La Ragione R."/>
            <person name="Hildebrand F."/>
            <person name="Pallen M.J."/>
        </authorList>
    </citation>
    <scope>NUCLEOTIDE SEQUENCE</scope>
    <source>
        <strain evidence="10">G3-8215</strain>
    </source>
</reference>
<keyword evidence="4" id="KW-0732">Signal</keyword>
<organism evidence="10 11">
    <name type="scientific">Candidatus Cryptobacteroides avicola</name>
    <dbReference type="NCBI Taxonomy" id="2840757"/>
    <lineage>
        <taxon>Bacteria</taxon>
        <taxon>Pseudomonadati</taxon>
        <taxon>Bacteroidota</taxon>
        <taxon>Bacteroidia</taxon>
        <taxon>Bacteroidales</taxon>
        <taxon>Candidatus Cryptobacteroides</taxon>
    </lineage>
</organism>
<keyword evidence="4" id="KW-0964">Secreted</keyword>
<dbReference type="InterPro" id="IPR016714">
    <property type="entry name" value="MANB/E"/>
</dbReference>
<dbReference type="GO" id="GO:0006080">
    <property type="term" value="P:substituted mannan metabolic process"/>
    <property type="evidence" value="ECO:0007669"/>
    <property type="project" value="UniProtKB-UniRule"/>
</dbReference>
<comment type="similarity">
    <text evidence="1 4 8">Belongs to the glycosyl hydrolase 26 family.</text>
</comment>
<evidence type="ECO:0000313" key="10">
    <source>
        <dbReference type="EMBL" id="MBO8483478.1"/>
    </source>
</evidence>
<dbReference type="PANTHER" id="PTHR40079">
    <property type="entry name" value="MANNAN ENDO-1,4-BETA-MANNOSIDASE E-RELATED"/>
    <property type="match status" value="1"/>
</dbReference>
<dbReference type="PRINTS" id="PR00739">
    <property type="entry name" value="GLHYDRLASE26"/>
</dbReference>
<dbReference type="GO" id="GO:0005576">
    <property type="term" value="C:extracellular region"/>
    <property type="evidence" value="ECO:0007669"/>
    <property type="project" value="UniProtKB-SubCell"/>
</dbReference>
<dbReference type="InterPro" id="IPR017853">
    <property type="entry name" value="GH"/>
</dbReference>
<evidence type="ECO:0000256" key="5">
    <source>
        <dbReference type="PIRSR" id="PIRSR018168-1"/>
    </source>
</evidence>
<reference evidence="10" key="1">
    <citation type="submission" date="2020-10" db="EMBL/GenBank/DDBJ databases">
        <authorList>
            <person name="Gilroy R."/>
        </authorList>
    </citation>
    <scope>NUCLEOTIDE SEQUENCE</scope>
    <source>
        <strain evidence="10">G3-8215</strain>
    </source>
</reference>
<dbReference type="GO" id="GO:0016985">
    <property type="term" value="F:mannan endo-1,4-beta-mannosidase activity"/>
    <property type="evidence" value="ECO:0007669"/>
    <property type="project" value="UniProtKB-UniRule"/>
</dbReference>
<evidence type="ECO:0000256" key="7">
    <source>
        <dbReference type="PIRSR" id="PIRSR018168-3"/>
    </source>
</evidence>
<dbReference type="Pfam" id="PF02156">
    <property type="entry name" value="Glyco_hydro_26"/>
    <property type="match status" value="1"/>
</dbReference>
<evidence type="ECO:0000256" key="4">
    <source>
        <dbReference type="PIRNR" id="PIRNR018168"/>
    </source>
</evidence>
<evidence type="ECO:0000256" key="2">
    <source>
        <dbReference type="ARBA" id="ARBA00022801"/>
    </source>
</evidence>
<name>A0A940DRB8_9BACT</name>
<feature type="binding site" evidence="6">
    <location>
        <position position="196"/>
    </location>
    <ligand>
        <name>substrate</name>
    </ligand>
</feature>
<comment type="caution">
    <text evidence="10">The sequence shown here is derived from an EMBL/GenBank/DDBJ whole genome shotgun (WGS) entry which is preliminary data.</text>
</comment>
<dbReference type="Gene3D" id="3.20.20.80">
    <property type="entry name" value="Glycosidases"/>
    <property type="match status" value="1"/>
</dbReference>
<comment type="subcellular location">
    <subcellularLocation>
        <location evidence="4">Secreted</location>
    </subcellularLocation>
</comment>
<sequence length="368" mass="41545">MSRKLQIASVLLFLMFAVDMHAKSGDSRPSDPEATGRTVELFARMENLMSRGVMIGHQDDLAYGHQNYRPGVSDVKKISGDYPAVIGWDIGHLELGNEHNLDSVYFSVMKEQIRKTDARGGITTISWHCDNIVTGGSTWDVSSDEVVSSVLPGGANHDRYMGWLDSLALFFKSLKDRSGNDIPVIFRLYHEHTGSWFWWGKAHCSPSDYIAMWRMTVDYFRTSGVHNLLIAYSPGDCMTAEEYMERYPGDEYVDVVGFDIYQNGNDASGYSAAMSRNIDIVTDYASVSGKIPAISETGSEGIPQKDYFTSVIWPLLQGRELSYILFWRNAYEQDKPGHFYLPYKGHPAASDFVELLSYPRILMNKDIR</sequence>
<dbReference type="PIRSF" id="PIRSF018168">
    <property type="entry name" value="Mannan-1_4-beta-mannosidase"/>
    <property type="match status" value="1"/>
</dbReference>
<gene>
    <name evidence="10" type="ORF">IAB75_05130</name>
</gene>
<feature type="active site" description="Nucleophile" evidence="5 8">
    <location>
        <position position="296"/>
    </location>
</feature>
<evidence type="ECO:0000256" key="3">
    <source>
        <dbReference type="ARBA" id="ARBA00023295"/>
    </source>
</evidence>
<evidence type="ECO:0000259" key="9">
    <source>
        <dbReference type="PROSITE" id="PS51764"/>
    </source>
</evidence>
<evidence type="ECO:0000256" key="6">
    <source>
        <dbReference type="PIRSR" id="PIRSR018168-2"/>
    </source>
</evidence>
<dbReference type="InterPro" id="IPR022790">
    <property type="entry name" value="GH26_dom"/>
</dbReference>
<dbReference type="AlphaFoldDB" id="A0A940DRB8"/>
<proteinExistence type="inferred from homology"/>
<dbReference type="EC" id="3.2.1.78" evidence="4"/>
<feature type="binding site" evidence="6">
    <location>
        <position position="261"/>
    </location>
    <ligand>
        <name>substrate</name>
    </ligand>
</feature>
<keyword evidence="3 4" id="KW-0326">Glycosidase</keyword>
<feature type="domain" description="GH26" evidence="9">
    <location>
        <begin position="36"/>
        <end position="365"/>
    </location>
</feature>
<comment type="catalytic activity">
    <reaction evidence="4">
        <text>Random hydrolysis of (1-&gt;4)-beta-D-mannosidic linkages in mannans, galactomannans and glucomannans.</text>
        <dbReference type="EC" id="3.2.1.78"/>
    </reaction>
</comment>
<dbReference type="InterPro" id="IPR000805">
    <property type="entry name" value="Glyco_hydro_26"/>
</dbReference>
<feature type="binding site" evidence="6">
    <location>
        <position position="128"/>
    </location>
    <ligand>
        <name>substrate</name>
    </ligand>
</feature>
<feature type="site" description="Plays an important role in maintaining the position of the catalytic nucleophile" evidence="7">
    <location>
        <position position="190"/>
    </location>
</feature>
<dbReference type="SUPFAM" id="SSF51445">
    <property type="entry name" value="(Trans)glycosidases"/>
    <property type="match status" value="1"/>
</dbReference>
<protein>
    <recommendedName>
        <fullName evidence="4">Mannan endo-1,4-beta-mannosidase</fullName>
        <ecNumber evidence="4">3.2.1.78</ecNumber>
    </recommendedName>
</protein>